<sequence>MRNRSSCSYRRWNADIRIFRIIRMLQILRIFRMFALCEYLRLNSSLRAQHVIA</sequence>
<reference evidence="1 2" key="1">
    <citation type="submission" date="2008-10" db="EMBL/GenBank/DDBJ databases">
        <title>Draft genome sequence of Bifidobacterium catenulatum (DSM 16992).</title>
        <authorList>
            <person name="Sudarsanam P."/>
            <person name="Ley R."/>
            <person name="Guruge J."/>
            <person name="Turnbaugh P.J."/>
            <person name="Mahowald M."/>
            <person name="Liep D."/>
            <person name="Gordon J."/>
        </authorList>
    </citation>
    <scope>NUCLEOTIDE SEQUENCE [LARGE SCALE GENOMIC DNA]</scope>
    <source>
        <strain evidence="1 2">DSM 16992</strain>
    </source>
</reference>
<gene>
    <name evidence="1" type="ORF">BIFCAT_00074</name>
</gene>
<name>B6XSL3_9BIFI</name>
<evidence type="ECO:0000313" key="1">
    <source>
        <dbReference type="EMBL" id="EEB22441.1"/>
    </source>
</evidence>
<comment type="caution">
    <text evidence="1">The sequence shown here is derived from an EMBL/GenBank/DDBJ whole genome shotgun (WGS) entry which is preliminary data.</text>
</comment>
<accession>B6XSL3</accession>
<dbReference type="Proteomes" id="UP000003882">
    <property type="component" value="Unassembled WGS sequence"/>
</dbReference>
<protein>
    <submittedName>
        <fullName evidence="1">Uncharacterized protein</fullName>
    </submittedName>
</protein>
<dbReference type="EMBL" id="ABXY01000001">
    <property type="protein sequence ID" value="EEB22441.1"/>
    <property type="molecule type" value="Genomic_DNA"/>
</dbReference>
<organism evidence="1 2">
    <name type="scientific">Bifidobacterium catenulatum DSM 16992 = JCM 1194 = LMG 11043</name>
    <dbReference type="NCBI Taxonomy" id="566552"/>
    <lineage>
        <taxon>Bacteria</taxon>
        <taxon>Bacillati</taxon>
        <taxon>Actinomycetota</taxon>
        <taxon>Actinomycetes</taxon>
        <taxon>Bifidobacteriales</taxon>
        <taxon>Bifidobacteriaceae</taxon>
        <taxon>Bifidobacterium</taxon>
    </lineage>
</organism>
<dbReference type="AlphaFoldDB" id="B6XSL3"/>
<proteinExistence type="predicted"/>
<evidence type="ECO:0000313" key="2">
    <source>
        <dbReference type="Proteomes" id="UP000003882"/>
    </source>
</evidence>
<reference evidence="1 2" key="2">
    <citation type="submission" date="2008-10" db="EMBL/GenBank/DDBJ databases">
        <authorList>
            <person name="Fulton L."/>
            <person name="Clifton S."/>
            <person name="Fulton B."/>
            <person name="Xu J."/>
            <person name="Minx P."/>
            <person name="Pepin K.H."/>
            <person name="Johnson M."/>
            <person name="Bhonagiri V."/>
            <person name="Nash W.E."/>
            <person name="Mardis E.R."/>
            <person name="Wilson R.K."/>
        </authorList>
    </citation>
    <scope>NUCLEOTIDE SEQUENCE [LARGE SCALE GENOMIC DNA]</scope>
    <source>
        <strain evidence="1 2">DSM 16992</strain>
    </source>
</reference>